<name>A0ABW1D0N5_9ACTN</name>
<reference evidence="4" key="1">
    <citation type="journal article" date="2019" name="Int. J. Syst. Evol. Microbiol.">
        <title>The Global Catalogue of Microorganisms (GCM) 10K type strain sequencing project: providing services to taxonomists for standard genome sequencing and annotation.</title>
        <authorList>
            <consortium name="The Broad Institute Genomics Platform"/>
            <consortium name="The Broad Institute Genome Sequencing Center for Infectious Disease"/>
            <person name="Wu L."/>
            <person name="Ma J."/>
        </authorList>
    </citation>
    <scope>NUCLEOTIDE SEQUENCE [LARGE SCALE GENOMIC DNA]</scope>
    <source>
        <strain evidence="4">CCUG 53903</strain>
    </source>
</reference>
<dbReference type="InterPro" id="IPR020568">
    <property type="entry name" value="Ribosomal_Su5_D2-typ_SF"/>
</dbReference>
<evidence type="ECO:0000259" key="1">
    <source>
        <dbReference type="Pfam" id="PF01078"/>
    </source>
</evidence>
<dbReference type="Pfam" id="PF13541">
    <property type="entry name" value="ChlI"/>
    <property type="match status" value="1"/>
</dbReference>
<dbReference type="PANTHER" id="PTHR32039:SF7">
    <property type="entry name" value="COMPETENCE PROTEIN COMM"/>
    <property type="match status" value="1"/>
</dbReference>
<comment type="caution">
    <text evidence="3">The sequence shown here is derived from an EMBL/GenBank/DDBJ whole genome shotgun (WGS) entry which is preliminary data.</text>
</comment>
<protein>
    <submittedName>
        <fullName evidence="3">YifB family Mg chelatase-like AAA ATPase</fullName>
    </submittedName>
</protein>
<dbReference type="InterPro" id="IPR025158">
    <property type="entry name" value="Mg_chelat-rel_C"/>
</dbReference>
<dbReference type="Pfam" id="PF13335">
    <property type="entry name" value="Mg_chelatase_C"/>
    <property type="match status" value="1"/>
</dbReference>
<organism evidence="3 4">
    <name type="scientific">Nonomuraea insulae</name>
    <dbReference type="NCBI Taxonomy" id="1616787"/>
    <lineage>
        <taxon>Bacteria</taxon>
        <taxon>Bacillati</taxon>
        <taxon>Actinomycetota</taxon>
        <taxon>Actinomycetes</taxon>
        <taxon>Streptosporangiales</taxon>
        <taxon>Streptosporangiaceae</taxon>
        <taxon>Nonomuraea</taxon>
    </lineage>
</organism>
<dbReference type="RefSeq" id="WP_379520105.1">
    <property type="nucleotide sequence ID" value="NZ_JBHSPA010000055.1"/>
</dbReference>
<dbReference type="Proteomes" id="UP001596058">
    <property type="component" value="Unassembled WGS sequence"/>
</dbReference>
<gene>
    <name evidence="3" type="ORF">ACFPZ3_42840</name>
</gene>
<dbReference type="Gene3D" id="3.40.50.300">
    <property type="entry name" value="P-loop containing nucleotide triphosphate hydrolases"/>
    <property type="match status" value="1"/>
</dbReference>
<dbReference type="SUPFAM" id="SSF52540">
    <property type="entry name" value="P-loop containing nucleoside triphosphate hydrolases"/>
    <property type="match status" value="1"/>
</dbReference>
<dbReference type="Gene3D" id="3.30.230.10">
    <property type="match status" value="1"/>
</dbReference>
<dbReference type="InterPro" id="IPR014721">
    <property type="entry name" value="Ribsml_uS5_D2-typ_fold_subgr"/>
</dbReference>
<evidence type="ECO:0000313" key="3">
    <source>
        <dbReference type="EMBL" id="MFC5830631.1"/>
    </source>
</evidence>
<keyword evidence="4" id="KW-1185">Reference proteome</keyword>
<dbReference type="InterPro" id="IPR000523">
    <property type="entry name" value="Mg_chelatse_chII-like_cat_dom"/>
</dbReference>
<dbReference type="InterPro" id="IPR045006">
    <property type="entry name" value="CHLI-like"/>
</dbReference>
<sequence length="471" mass="49796">MLTVEADVTPGLSGFNLIGPPAMSTASMRDRVRAAILNSGFDWPDASITITVHPAIPPCGPMADLAMAVALLAAARHLPPDRIATTMFVGELGLDGRIRPARGVLPAVGAGMRAGISTAVVPDTCADEAAQVPGAEIFPAARLADLIKGLREGSLDNHVLVGPVTQPAPALDLADVAGNHSARRALEVCAAGGHHLFMLGNGPAAMLAERLPSILPPLDLDAAREVGEIHSAAGILEVPPGRRSPIREPHYTATLAALVGNLSRPGAVSLAHRGLLYLADAPEFTWQALDGVRRAIETGEIVLAGHDHTVRYPAEFMLVASARHCPCEGNGRCDCTPFIRRRYQARLTELLQRVEVRTCIEPLHWPAVAGESSATVAARVLEARGRAADRLADTPWRTNAEVPASELRVRFPAEHGAIELLRSALDSGLLTSEAFIRVLRVAWTLADLRGAGRPAHQDAAGALELWLGHEG</sequence>
<feature type="domain" description="Mg chelatase-related protein C-terminal" evidence="2">
    <location>
        <begin position="370"/>
        <end position="464"/>
    </location>
</feature>
<evidence type="ECO:0000313" key="4">
    <source>
        <dbReference type="Proteomes" id="UP001596058"/>
    </source>
</evidence>
<dbReference type="PANTHER" id="PTHR32039">
    <property type="entry name" value="MAGNESIUM-CHELATASE SUBUNIT CHLI"/>
    <property type="match status" value="1"/>
</dbReference>
<dbReference type="InterPro" id="IPR027417">
    <property type="entry name" value="P-loop_NTPase"/>
</dbReference>
<dbReference type="SUPFAM" id="SSF54211">
    <property type="entry name" value="Ribosomal protein S5 domain 2-like"/>
    <property type="match status" value="1"/>
</dbReference>
<dbReference type="EMBL" id="JBHSPA010000055">
    <property type="protein sequence ID" value="MFC5830631.1"/>
    <property type="molecule type" value="Genomic_DNA"/>
</dbReference>
<feature type="domain" description="Magnesium chelatase ChlI-like catalytic" evidence="1">
    <location>
        <begin position="172"/>
        <end position="362"/>
    </location>
</feature>
<proteinExistence type="predicted"/>
<dbReference type="Pfam" id="PF01078">
    <property type="entry name" value="Mg_chelatase"/>
    <property type="match status" value="1"/>
</dbReference>
<accession>A0ABW1D0N5</accession>
<evidence type="ECO:0000259" key="2">
    <source>
        <dbReference type="Pfam" id="PF13335"/>
    </source>
</evidence>